<dbReference type="InParanoid" id="E3NPR5"/>
<dbReference type="EMBL" id="DS269412">
    <property type="protein sequence ID" value="EFO83209.1"/>
    <property type="molecule type" value="Genomic_DNA"/>
</dbReference>
<keyword evidence="4" id="KW-1185">Reference proteome</keyword>
<reference evidence="2" key="1">
    <citation type="submission" date="2007-07" db="EMBL/GenBank/DDBJ databases">
        <title>PCAP assembly of the Caenorhabditis remanei genome.</title>
        <authorList>
            <consortium name="The Caenorhabditis remanei Sequencing Consortium"/>
            <person name="Wilson R.K."/>
        </authorList>
    </citation>
    <scope>NUCLEOTIDE SEQUENCE [LARGE SCALE GENOMIC DNA]</scope>
    <source>
        <strain evidence="2">PB4641</strain>
    </source>
</reference>
<dbReference type="HOGENOM" id="CLU_1230920_0_0_1"/>
<protein>
    <submittedName>
        <fullName evidence="2">Uncharacterized protein</fullName>
    </submittedName>
</protein>
<dbReference type="OMA" id="MHITSSQ"/>
<reference evidence="3 5" key="2">
    <citation type="submission" date="2019-12" db="EMBL/GenBank/DDBJ databases">
        <title>Chromosome-level assembly of the Caenorhabditis remanei genome.</title>
        <authorList>
            <person name="Teterina A.A."/>
            <person name="Willis J.H."/>
            <person name="Phillips P.C."/>
        </authorList>
    </citation>
    <scope>NUCLEOTIDE SEQUENCE [LARGE SCALE GENOMIC DNA]</scope>
    <source>
        <strain evidence="3 5">PX506</strain>
        <tissue evidence="3">Whole organism</tissue>
    </source>
</reference>
<dbReference type="Proteomes" id="UP000008281">
    <property type="component" value="Unassembled WGS sequence"/>
</dbReference>
<sequence length="225" mass="26093">MSRNNDLVSTNSTSSTSQLESPPRGVQQNFYTINISFNYSTQPSAPAAPEQNPEQLLPVISNLIGQQIRDLKKQEQRRKRRSRRSSSRTSRPSKEDLFSSENDCEPMESTQRDVSMVDDVTQKSSVPLENSTKRMSKKKASKYSNEYQDLSEIQKKVKYRLVPSKNVKAVPEDELPKKKYNNERKRREYVVLGRLNSLEVVSEKDEEQKKEDAKRRSRELAKELY</sequence>
<feature type="region of interest" description="Disordered" evidence="1">
    <location>
        <begin position="201"/>
        <end position="225"/>
    </location>
</feature>
<gene>
    <name evidence="2" type="ORF">CRE_26870</name>
    <name evidence="3" type="ORF">GCK72_014656</name>
</gene>
<dbReference type="FunCoup" id="E3NPR5">
    <property type="interactions" value="546"/>
</dbReference>
<dbReference type="OrthoDB" id="5862653at2759"/>
<dbReference type="Proteomes" id="UP000483820">
    <property type="component" value="Chromosome IV"/>
</dbReference>
<feature type="region of interest" description="Disordered" evidence="1">
    <location>
        <begin position="1"/>
        <end position="27"/>
    </location>
</feature>
<evidence type="ECO:0000313" key="4">
    <source>
        <dbReference type="Proteomes" id="UP000008281"/>
    </source>
</evidence>
<dbReference type="STRING" id="31234.E3NPR5"/>
<organism evidence="4">
    <name type="scientific">Caenorhabditis remanei</name>
    <name type="common">Caenorhabditis vulgaris</name>
    <dbReference type="NCBI Taxonomy" id="31234"/>
    <lineage>
        <taxon>Eukaryota</taxon>
        <taxon>Metazoa</taxon>
        <taxon>Ecdysozoa</taxon>
        <taxon>Nematoda</taxon>
        <taxon>Chromadorea</taxon>
        <taxon>Rhabditida</taxon>
        <taxon>Rhabditina</taxon>
        <taxon>Rhabditomorpha</taxon>
        <taxon>Rhabditoidea</taxon>
        <taxon>Rhabditidae</taxon>
        <taxon>Peloderinae</taxon>
        <taxon>Caenorhabditis</taxon>
    </lineage>
</organism>
<feature type="region of interest" description="Disordered" evidence="1">
    <location>
        <begin position="39"/>
        <end position="147"/>
    </location>
</feature>
<accession>E3NPR5</accession>
<dbReference type="AlphaFoldDB" id="E3NPR5"/>
<evidence type="ECO:0000313" key="5">
    <source>
        <dbReference type="Proteomes" id="UP000483820"/>
    </source>
</evidence>
<evidence type="ECO:0000313" key="3">
    <source>
        <dbReference type="EMBL" id="KAF1758198.1"/>
    </source>
</evidence>
<proteinExistence type="predicted"/>
<name>E3NPR5_CAERE</name>
<evidence type="ECO:0000256" key="1">
    <source>
        <dbReference type="SAM" id="MobiDB-lite"/>
    </source>
</evidence>
<feature type="compositionally biased region" description="Basic residues" evidence="1">
    <location>
        <begin position="75"/>
        <end position="86"/>
    </location>
</feature>
<dbReference type="eggNOG" id="KOG0789">
    <property type="taxonomic scope" value="Eukaryota"/>
</dbReference>
<evidence type="ECO:0000313" key="2">
    <source>
        <dbReference type="EMBL" id="EFO83209.1"/>
    </source>
</evidence>
<dbReference type="EMBL" id="WUAV01000004">
    <property type="protein sequence ID" value="KAF1758198.1"/>
    <property type="molecule type" value="Genomic_DNA"/>
</dbReference>